<dbReference type="SUPFAM" id="SSF53850">
    <property type="entry name" value="Periplasmic binding protein-like II"/>
    <property type="match status" value="1"/>
</dbReference>
<dbReference type="InterPro" id="IPR036388">
    <property type="entry name" value="WH-like_DNA-bd_sf"/>
</dbReference>
<reference evidence="6 7" key="1">
    <citation type="submission" date="2018-03" db="EMBL/GenBank/DDBJ databases">
        <title>Genomic Encyclopedia of Archaeal and Bacterial Type Strains, Phase II (KMG-II): from individual species to whole genera.</title>
        <authorList>
            <person name="Goeker M."/>
        </authorList>
    </citation>
    <scope>NUCLEOTIDE SEQUENCE [LARGE SCALE GENOMIC DNA]</scope>
    <source>
        <strain evidence="6 7">DSM 44720</strain>
    </source>
</reference>
<dbReference type="Gene3D" id="3.40.190.290">
    <property type="match status" value="1"/>
</dbReference>
<dbReference type="InterPro" id="IPR005119">
    <property type="entry name" value="LysR_subst-bd"/>
</dbReference>
<dbReference type="GO" id="GO:0032993">
    <property type="term" value="C:protein-DNA complex"/>
    <property type="evidence" value="ECO:0007669"/>
    <property type="project" value="TreeGrafter"/>
</dbReference>
<dbReference type="Proteomes" id="UP000239494">
    <property type="component" value="Unassembled WGS sequence"/>
</dbReference>
<dbReference type="PANTHER" id="PTHR30346:SF0">
    <property type="entry name" value="HCA OPERON TRANSCRIPTIONAL ACTIVATOR HCAR"/>
    <property type="match status" value="1"/>
</dbReference>
<dbReference type="GO" id="GO:0003677">
    <property type="term" value="F:DNA binding"/>
    <property type="evidence" value="ECO:0007669"/>
    <property type="project" value="UniProtKB-KW"/>
</dbReference>
<protein>
    <submittedName>
        <fullName evidence="6">DNA-binding transcriptional LysR family regulator</fullName>
    </submittedName>
</protein>
<comment type="caution">
    <text evidence="6">The sequence shown here is derived from an EMBL/GenBank/DDBJ whole genome shotgun (WGS) entry which is preliminary data.</text>
</comment>
<keyword evidence="2" id="KW-0805">Transcription regulation</keyword>
<evidence type="ECO:0000256" key="3">
    <source>
        <dbReference type="ARBA" id="ARBA00023125"/>
    </source>
</evidence>
<dbReference type="PROSITE" id="PS50931">
    <property type="entry name" value="HTH_LYSR"/>
    <property type="match status" value="1"/>
</dbReference>
<dbReference type="FunFam" id="1.10.10.10:FF:000001">
    <property type="entry name" value="LysR family transcriptional regulator"/>
    <property type="match status" value="1"/>
</dbReference>
<keyword evidence="3 6" id="KW-0238">DNA-binding</keyword>
<proteinExistence type="inferred from homology"/>
<organism evidence="6 7">
    <name type="scientific">Umezawaea tangerina</name>
    <dbReference type="NCBI Taxonomy" id="84725"/>
    <lineage>
        <taxon>Bacteria</taxon>
        <taxon>Bacillati</taxon>
        <taxon>Actinomycetota</taxon>
        <taxon>Actinomycetes</taxon>
        <taxon>Pseudonocardiales</taxon>
        <taxon>Pseudonocardiaceae</taxon>
        <taxon>Umezawaea</taxon>
    </lineage>
</organism>
<dbReference type="GO" id="GO:0003700">
    <property type="term" value="F:DNA-binding transcription factor activity"/>
    <property type="evidence" value="ECO:0007669"/>
    <property type="project" value="InterPro"/>
</dbReference>
<dbReference type="AlphaFoldDB" id="A0A2T0TGX4"/>
<sequence>MLDSDIDLRALRYFVAVAEEGNFTRAAARLSMSQPPLSRAIRDLEDVIGGPLFVRGYRSVDLTPAGRVLLESVHDVEAGMRRALTLTRRAMAAQPLRLACKGCDAPLLVDLVARHNERHPEAPAEAVVTGSDSHAQRLRDGSLDLALLRDGFDTTGLDSEPLREEPVVVLLPARHPLARREVLCAEDIADEPVVSFVDDLSRLLAAVALGKGVAVLSTTIGAALSGSGSVVAVPATGLPTSVVHVVWAERSTSAAVAAFVRTAVESVSASAGV</sequence>
<evidence type="ECO:0000256" key="4">
    <source>
        <dbReference type="ARBA" id="ARBA00023163"/>
    </source>
</evidence>
<evidence type="ECO:0000313" key="6">
    <source>
        <dbReference type="EMBL" id="PRY44944.1"/>
    </source>
</evidence>
<keyword evidence="4" id="KW-0804">Transcription</keyword>
<dbReference type="InterPro" id="IPR000847">
    <property type="entry name" value="LysR_HTH_N"/>
</dbReference>
<dbReference type="OrthoDB" id="4140098at2"/>
<dbReference type="PRINTS" id="PR00039">
    <property type="entry name" value="HTHLYSR"/>
</dbReference>
<dbReference type="InterPro" id="IPR036390">
    <property type="entry name" value="WH_DNA-bd_sf"/>
</dbReference>
<dbReference type="PANTHER" id="PTHR30346">
    <property type="entry name" value="TRANSCRIPTIONAL DUAL REGULATOR HCAR-RELATED"/>
    <property type="match status" value="1"/>
</dbReference>
<evidence type="ECO:0000256" key="1">
    <source>
        <dbReference type="ARBA" id="ARBA00009437"/>
    </source>
</evidence>
<feature type="domain" description="HTH lysR-type" evidence="5">
    <location>
        <begin position="6"/>
        <end position="63"/>
    </location>
</feature>
<comment type="similarity">
    <text evidence="1">Belongs to the LysR transcriptional regulatory family.</text>
</comment>
<keyword evidence="7" id="KW-1185">Reference proteome</keyword>
<dbReference type="SUPFAM" id="SSF46785">
    <property type="entry name" value="Winged helix' DNA-binding domain"/>
    <property type="match status" value="1"/>
</dbReference>
<evidence type="ECO:0000259" key="5">
    <source>
        <dbReference type="PROSITE" id="PS50931"/>
    </source>
</evidence>
<dbReference type="RefSeq" id="WP_106186517.1">
    <property type="nucleotide sequence ID" value="NZ_PVTF01000002.1"/>
</dbReference>
<evidence type="ECO:0000313" key="7">
    <source>
        <dbReference type="Proteomes" id="UP000239494"/>
    </source>
</evidence>
<gene>
    <name evidence="6" type="ORF">CLV43_102509</name>
</gene>
<evidence type="ECO:0000256" key="2">
    <source>
        <dbReference type="ARBA" id="ARBA00023015"/>
    </source>
</evidence>
<accession>A0A2T0TGX4</accession>
<name>A0A2T0TGX4_9PSEU</name>
<dbReference type="Gene3D" id="1.10.10.10">
    <property type="entry name" value="Winged helix-like DNA-binding domain superfamily/Winged helix DNA-binding domain"/>
    <property type="match status" value="1"/>
</dbReference>
<dbReference type="EMBL" id="PVTF01000002">
    <property type="protein sequence ID" value="PRY44944.1"/>
    <property type="molecule type" value="Genomic_DNA"/>
</dbReference>
<dbReference type="Pfam" id="PF03466">
    <property type="entry name" value="LysR_substrate"/>
    <property type="match status" value="2"/>
</dbReference>
<dbReference type="Pfam" id="PF00126">
    <property type="entry name" value="HTH_1"/>
    <property type="match status" value="1"/>
</dbReference>